<feature type="compositionally biased region" description="Basic and acidic residues" evidence="1">
    <location>
        <begin position="83"/>
        <end position="120"/>
    </location>
</feature>
<evidence type="ECO:0000256" key="1">
    <source>
        <dbReference type="SAM" id="MobiDB-lite"/>
    </source>
</evidence>
<evidence type="ECO:0000313" key="3">
    <source>
        <dbReference type="EMBL" id="QDT55059.1"/>
    </source>
</evidence>
<evidence type="ECO:0000313" key="4">
    <source>
        <dbReference type="Proteomes" id="UP000315700"/>
    </source>
</evidence>
<dbReference type="InParanoid" id="A0A517SG02"/>
<feature type="transmembrane region" description="Helical" evidence="2">
    <location>
        <begin position="20"/>
        <end position="39"/>
    </location>
</feature>
<dbReference type="RefSeq" id="WP_145030856.1">
    <property type="nucleotide sequence ID" value="NZ_CP036271.1"/>
</dbReference>
<keyword evidence="4" id="KW-1185">Reference proteome</keyword>
<evidence type="ECO:0000256" key="2">
    <source>
        <dbReference type="SAM" id="Phobius"/>
    </source>
</evidence>
<gene>
    <name evidence="3" type="ORF">Pan44_31000</name>
</gene>
<organism evidence="3 4">
    <name type="scientific">Caulifigura coniformis</name>
    <dbReference type="NCBI Taxonomy" id="2527983"/>
    <lineage>
        <taxon>Bacteria</taxon>
        <taxon>Pseudomonadati</taxon>
        <taxon>Planctomycetota</taxon>
        <taxon>Planctomycetia</taxon>
        <taxon>Planctomycetales</taxon>
        <taxon>Planctomycetaceae</taxon>
        <taxon>Caulifigura</taxon>
    </lineage>
</organism>
<dbReference type="EMBL" id="CP036271">
    <property type="protein sequence ID" value="QDT55059.1"/>
    <property type="molecule type" value="Genomic_DNA"/>
</dbReference>
<dbReference type="OrthoDB" id="284070at2"/>
<dbReference type="Proteomes" id="UP000315700">
    <property type="component" value="Chromosome"/>
</dbReference>
<feature type="region of interest" description="Disordered" evidence="1">
    <location>
        <begin position="82"/>
        <end position="147"/>
    </location>
</feature>
<proteinExistence type="predicted"/>
<dbReference type="KEGG" id="ccos:Pan44_31000"/>
<keyword evidence="2" id="KW-0812">Transmembrane</keyword>
<keyword evidence="2" id="KW-0472">Membrane</keyword>
<keyword evidence="2" id="KW-1133">Transmembrane helix</keyword>
<sequence length="147" mass="16083">MRALKALWFDDSGFVLSAEAVAVGTLGVVGAAVGAGAVARSVNSELEEMAFALRSLDQSYSIPEQRIGQAFVAGSSFTQKPVAEAHDELRQQIQRDREAEEKARLKSEEPEKKPRPGETPRKKKKKARQNGENGDEFEPAEYVPPTI</sequence>
<name>A0A517SG02_9PLAN</name>
<accession>A0A517SG02</accession>
<reference evidence="3 4" key="1">
    <citation type="submission" date="2019-02" db="EMBL/GenBank/DDBJ databases">
        <title>Deep-cultivation of Planctomycetes and their phenomic and genomic characterization uncovers novel biology.</title>
        <authorList>
            <person name="Wiegand S."/>
            <person name="Jogler M."/>
            <person name="Boedeker C."/>
            <person name="Pinto D."/>
            <person name="Vollmers J."/>
            <person name="Rivas-Marin E."/>
            <person name="Kohn T."/>
            <person name="Peeters S.H."/>
            <person name="Heuer A."/>
            <person name="Rast P."/>
            <person name="Oberbeckmann S."/>
            <person name="Bunk B."/>
            <person name="Jeske O."/>
            <person name="Meyerdierks A."/>
            <person name="Storesund J.E."/>
            <person name="Kallscheuer N."/>
            <person name="Luecker S."/>
            <person name="Lage O.M."/>
            <person name="Pohl T."/>
            <person name="Merkel B.J."/>
            <person name="Hornburger P."/>
            <person name="Mueller R.-W."/>
            <person name="Bruemmer F."/>
            <person name="Labrenz M."/>
            <person name="Spormann A.M."/>
            <person name="Op den Camp H."/>
            <person name="Overmann J."/>
            <person name="Amann R."/>
            <person name="Jetten M.S.M."/>
            <person name="Mascher T."/>
            <person name="Medema M.H."/>
            <person name="Devos D.P."/>
            <person name="Kaster A.-K."/>
            <person name="Ovreas L."/>
            <person name="Rohde M."/>
            <person name="Galperin M.Y."/>
            <person name="Jogler C."/>
        </authorList>
    </citation>
    <scope>NUCLEOTIDE SEQUENCE [LARGE SCALE GENOMIC DNA]</scope>
    <source>
        <strain evidence="3 4">Pan44</strain>
    </source>
</reference>
<protein>
    <submittedName>
        <fullName evidence="3">Uncharacterized protein</fullName>
    </submittedName>
</protein>
<dbReference type="AlphaFoldDB" id="A0A517SG02"/>